<feature type="domain" description="F-box" evidence="1">
    <location>
        <begin position="2"/>
        <end position="39"/>
    </location>
</feature>
<dbReference type="InParanoid" id="G0MII7"/>
<gene>
    <name evidence="2" type="ORF">CAEBREN_19513</name>
</gene>
<dbReference type="InterPro" id="IPR001810">
    <property type="entry name" value="F-box_dom"/>
</dbReference>
<name>G0MII7_CAEBE</name>
<evidence type="ECO:0000313" key="3">
    <source>
        <dbReference type="Proteomes" id="UP000008068"/>
    </source>
</evidence>
<sequence length="317" mass="36919">MPFPLRRIPLLAIKEIIKSMDTRAIFFFSLVSKKSANFVMISIPKYSLSAEFIFKENGFLFELMPKDYIKHEVDIIPVFPTTVGNHSLFTRFSFGGLYVNCEWTYFSEVEESIRNLFYNYSRPFKNSKINMKFEAGTKEEFAMEIMRFAWDNGFPLDNIGFRVKNASPESIQELLNRCNEQHMSLHIGTQIPMGFKCTPPPGGYKFKSLSVNYAHWVNLDDFLQCRKVIFTTGFPDLTVEYLNDLLKKIVDVECRLQSFLFQLKSINPTDFTEIVEGLSESEIEQGEDWQELEFERKDGLKLLISLSNGYLDLEDDY</sequence>
<dbReference type="HOGENOM" id="CLU_875053_0_0_1"/>
<dbReference type="eggNOG" id="ENOG502TJY9">
    <property type="taxonomic scope" value="Eukaryota"/>
</dbReference>
<dbReference type="PANTHER" id="PTHR21503:SF31">
    <property type="entry name" value="F-BOX DOMAIN-CONTAINING PROTEIN"/>
    <property type="match status" value="1"/>
</dbReference>
<dbReference type="Proteomes" id="UP000008068">
    <property type="component" value="Unassembled WGS sequence"/>
</dbReference>
<accession>G0MII7</accession>
<organism evidence="3">
    <name type="scientific">Caenorhabditis brenneri</name>
    <name type="common">Nematode worm</name>
    <dbReference type="NCBI Taxonomy" id="135651"/>
    <lineage>
        <taxon>Eukaryota</taxon>
        <taxon>Metazoa</taxon>
        <taxon>Ecdysozoa</taxon>
        <taxon>Nematoda</taxon>
        <taxon>Chromadorea</taxon>
        <taxon>Rhabditida</taxon>
        <taxon>Rhabditina</taxon>
        <taxon>Rhabditomorpha</taxon>
        <taxon>Rhabditoidea</taxon>
        <taxon>Rhabditidae</taxon>
        <taxon>Peloderinae</taxon>
        <taxon>Caenorhabditis</taxon>
    </lineage>
</organism>
<proteinExistence type="predicted"/>
<evidence type="ECO:0000259" key="1">
    <source>
        <dbReference type="PROSITE" id="PS50181"/>
    </source>
</evidence>
<keyword evidence="3" id="KW-1185">Reference proteome</keyword>
<dbReference type="PANTHER" id="PTHR21503">
    <property type="entry name" value="F-BOX-CONTAINING HYPOTHETICAL PROTEIN C.ELEGANS"/>
    <property type="match status" value="1"/>
</dbReference>
<dbReference type="OMA" id="NCCGKTN"/>
<protein>
    <recommendedName>
        <fullName evidence="1">F-box domain-containing protein</fullName>
    </recommendedName>
</protein>
<reference evidence="3" key="1">
    <citation type="submission" date="2011-07" db="EMBL/GenBank/DDBJ databases">
        <authorList>
            <consortium name="Caenorhabditis brenneri Sequencing and Analysis Consortium"/>
            <person name="Wilson R.K."/>
        </authorList>
    </citation>
    <scope>NUCLEOTIDE SEQUENCE [LARGE SCALE GENOMIC DNA]</scope>
    <source>
        <strain evidence="3">PB2801</strain>
    </source>
</reference>
<dbReference type="AlphaFoldDB" id="G0MII7"/>
<dbReference type="PROSITE" id="PS50181">
    <property type="entry name" value="FBOX"/>
    <property type="match status" value="1"/>
</dbReference>
<dbReference type="Pfam" id="PF00646">
    <property type="entry name" value="F-box"/>
    <property type="match status" value="1"/>
</dbReference>
<evidence type="ECO:0000313" key="2">
    <source>
        <dbReference type="EMBL" id="EGT31313.1"/>
    </source>
</evidence>
<dbReference type="EMBL" id="GL379796">
    <property type="protein sequence ID" value="EGT31313.1"/>
    <property type="molecule type" value="Genomic_DNA"/>
</dbReference>